<dbReference type="HOGENOM" id="CLU_3346044_0_0_10"/>
<accession>A0A060R654</accession>
<dbReference type="STRING" id="1433126.BN938_0246"/>
<proteinExistence type="predicted"/>
<dbReference type="EMBL" id="HG934468">
    <property type="protein sequence ID" value="CDN30352.1"/>
    <property type="molecule type" value="Genomic_DNA"/>
</dbReference>
<dbReference type="AlphaFoldDB" id="A0A060R654"/>
<organism evidence="1 2">
    <name type="scientific">Mucinivorans hirudinis</name>
    <dbReference type="NCBI Taxonomy" id="1433126"/>
    <lineage>
        <taxon>Bacteria</taxon>
        <taxon>Pseudomonadati</taxon>
        <taxon>Bacteroidota</taxon>
        <taxon>Bacteroidia</taxon>
        <taxon>Bacteroidales</taxon>
        <taxon>Rikenellaceae</taxon>
        <taxon>Mucinivorans</taxon>
    </lineage>
</organism>
<name>A0A060R654_9BACT</name>
<sequence length="37" mass="4360">MYKREYFQAIVDRVTSDTEGYNKGSGMFFHTRLQGEP</sequence>
<protein>
    <submittedName>
        <fullName evidence="1">Uncharacterized protein</fullName>
    </submittedName>
</protein>
<gene>
    <name evidence="1" type="ORF">BN938_0246</name>
</gene>
<reference evidence="1 2" key="1">
    <citation type="journal article" date="2015" name="Genome Announc.">
        <title>Complete Genome Sequence of the Novel Leech Symbiont Mucinivorans hirudinis M3T.</title>
        <authorList>
            <person name="Nelson M.C."/>
            <person name="Bomar L."/>
            <person name="Graf J."/>
        </authorList>
    </citation>
    <scope>NUCLEOTIDE SEQUENCE [LARGE SCALE GENOMIC DNA]</scope>
    <source>
        <strain evidence="2">M3</strain>
    </source>
</reference>
<keyword evidence="2" id="KW-1185">Reference proteome</keyword>
<dbReference type="KEGG" id="rbc:BN938_0246"/>
<dbReference type="Proteomes" id="UP000027616">
    <property type="component" value="Chromosome I"/>
</dbReference>
<evidence type="ECO:0000313" key="1">
    <source>
        <dbReference type="EMBL" id="CDN30352.1"/>
    </source>
</evidence>
<evidence type="ECO:0000313" key="2">
    <source>
        <dbReference type="Proteomes" id="UP000027616"/>
    </source>
</evidence>